<accession>A0A844KF56</accession>
<keyword evidence="1" id="KW-0472">Membrane</keyword>
<proteinExistence type="predicted"/>
<evidence type="ECO:0000256" key="1">
    <source>
        <dbReference type="SAM" id="Phobius"/>
    </source>
</evidence>
<feature type="transmembrane region" description="Helical" evidence="1">
    <location>
        <begin position="30"/>
        <end position="56"/>
    </location>
</feature>
<evidence type="ECO:0000313" key="2">
    <source>
        <dbReference type="EMBL" id="MTR75987.1"/>
    </source>
</evidence>
<dbReference type="EMBL" id="WNAF01000002">
    <property type="protein sequence ID" value="MTR75987.1"/>
    <property type="molecule type" value="Genomic_DNA"/>
</dbReference>
<feature type="transmembrane region" description="Helical" evidence="1">
    <location>
        <begin position="76"/>
        <end position="98"/>
    </location>
</feature>
<protein>
    <submittedName>
        <fullName evidence="2">Uncharacterized protein</fullName>
    </submittedName>
</protein>
<keyword evidence="3" id="KW-1185">Reference proteome</keyword>
<reference evidence="2 3" key="1">
    <citation type="journal article" date="2019" name="Nat. Med.">
        <title>A library of human gut bacterial isolates paired with longitudinal multiomics data enables mechanistic microbiome research.</title>
        <authorList>
            <person name="Poyet M."/>
            <person name="Groussin M."/>
            <person name="Gibbons S.M."/>
            <person name="Avila-Pacheco J."/>
            <person name="Jiang X."/>
            <person name="Kearney S.M."/>
            <person name="Perrotta A.R."/>
            <person name="Berdy B."/>
            <person name="Zhao S."/>
            <person name="Lieberman T.D."/>
            <person name="Swanson P.K."/>
            <person name="Smith M."/>
            <person name="Roesemann S."/>
            <person name="Alexander J.E."/>
            <person name="Rich S.A."/>
            <person name="Livny J."/>
            <person name="Vlamakis H."/>
            <person name="Clish C."/>
            <person name="Bullock K."/>
            <person name="Deik A."/>
            <person name="Scott J."/>
            <person name="Pierce K.A."/>
            <person name="Xavier R.J."/>
            <person name="Alm E.J."/>
        </authorList>
    </citation>
    <scope>NUCLEOTIDE SEQUENCE [LARGE SCALE GENOMIC DNA]</scope>
    <source>
        <strain evidence="2 3">BIOML-A1</strain>
    </source>
</reference>
<keyword evidence="1" id="KW-1133">Transmembrane helix</keyword>
<organism evidence="2 3">
    <name type="scientific">Mediterraneibacter faecis</name>
    <dbReference type="NCBI Taxonomy" id="592978"/>
    <lineage>
        <taxon>Bacteria</taxon>
        <taxon>Bacillati</taxon>
        <taxon>Bacillota</taxon>
        <taxon>Clostridia</taxon>
        <taxon>Lachnospirales</taxon>
        <taxon>Lachnospiraceae</taxon>
        <taxon>Mediterraneibacter</taxon>
    </lineage>
</organism>
<keyword evidence="1" id="KW-0812">Transmembrane</keyword>
<comment type="caution">
    <text evidence="2">The sequence shown here is derived from an EMBL/GenBank/DDBJ whole genome shotgun (WGS) entry which is preliminary data.</text>
</comment>
<dbReference type="RefSeq" id="WP_155203724.1">
    <property type="nucleotide sequence ID" value="NZ_WNAF01000002.1"/>
</dbReference>
<name>A0A844KF56_9FIRM</name>
<gene>
    <name evidence="2" type="ORF">GMD21_04705</name>
</gene>
<dbReference type="Proteomes" id="UP000448177">
    <property type="component" value="Unassembled WGS sequence"/>
</dbReference>
<sequence length="239" mass="26803">MKVTFKRFGLPYNPQKDKKNKNKNKIIRHIVWFLIAFIAISVLLTLVVEALIRISIAKLAINDTIDSTWIGSLASYWGGIIGGMISGTLAFIGVFYTIRYYKESDEQKEKAAIQPFLNVTMASGGKATRGFSLGKSKEDKKKQLQVNVNIKNIGNGFANTLVVHTGANSGGLAFNNVIAVGESIDLFFMVDEDELKKGLHFGIQYIDSMRNEYIQEYDMKKKYSSIKIECGYPGFLEQF</sequence>
<evidence type="ECO:0000313" key="3">
    <source>
        <dbReference type="Proteomes" id="UP000448177"/>
    </source>
</evidence>
<dbReference type="AlphaFoldDB" id="A0A844KF56"/>